<evidence type="ECO:0000256" key="1">
    <source>
        <dbReference type="SAM" id="MobiDB-lite"/>
    </source>
</evidence>
<evidence type="ECO:0000313" key="2">
    <source>
        <dbReference type="EMBL" id="NYI66507.1"/>
    </source>
</evidence>
<feature type="compositionally biased region" description="Low complexity" evidence="1">
    <location>
        <begin position="34"/>
        <end position="52"/>
    </location>
</feature>
<keyword evidence="3" id="KW-1185">Reference proteome</keyword>
<dbReference type="InterPro" id="IPR006311">
    <property type="entry name" value="TAT_signal"/>
</dbReference>
<feature type="region of interest" description="Disordered" evidence="1">
    <location>
        <begin position="34"/>
        <end position="53"/>
    </location>
</feature>
<evidence type="ECO:0000313" key="3">
    <source>
        <dbReference type="Proteomes" id="UP000539111"/>
    </source>
</evidence>
<sequence length="455" mass="49384">MSDINTPDGASGFGRRRLLGFGAAGLSAAAVAACSGPSTSSSDSKTSGSEDYSGVKPAKKIEFWSNHPGANQAYEQKVVDKWNSQQSDTKVKLVTAGQDYASVAQKFQTAQAGGGLPGVVIFSDVWWFRYYLNKSIIPMDALVKSEKIDKDDYNSTLWGDYTYDNKQWAVPYARSTPIFYYNKSHWKKAGLPDRAPKTWMEFEEWTKKLKKADLGTKTQFEYGALADYIAWTFQNNVWGWGGNYSKKFDMTIDDDGAVKATDWARKGVFEGKWAKVASSSSTDDMSAGACSATVSSTGSLVGVLDAAKGKFEVGVGFLPGGPETTDKVCPTGGAGLGIPKDITPEEQVAAARFIKFLTSPENTVGLSKATGYMPLRKSADTKKLIAANPLISTAIKQLPHTRSQDWARVFIPGGDKILTDGFTKVFTENADPKSALADVKKKLEQAYKTDVKPNL</sequence>
<protein>
    <submittedName>
        <fullName evidence="2">sn-glycerol 3-phosphate transport system substrate-binding protein</fullName>
    </submittedName>
</protein>
<dbReference type="EMBL" id="JACBZP010000001">
    <property type="protein sequence ID" value="NYI66507.1"/>
    <property type="molecule type" value="Genomic_DNA"/>
</dbReference>
<proteinExistence type="predicted"/>
<reference evidence="2 3" key="1">
    <citation type="submission" date="2020-07" db="EMBL/GenBank/DDBJ databases">
        <title>Sequencing the genomes of 1000 actinobacteria strains.</title>
        <authorList>
            <person name="Klenk H.-P."/>
        </authorList>
    </citation>
    <scope>NUCLEOTIDE SEQUENCE [LARGE SCALE GENOMIC DNA]</scope>
    <source>
        <strain evidence="2 3">DSM 26341</strain>
    </source>
</reference>
<dbReference type="RefSeq" id="WP_179425914.1">
    <property type="nucleotide sequence ID" value="NZ_JACBZP010000001.1"/>
</dbReference>
<dbReference type="PROSITE" id="PS51318">
    <property type="entry name" value="TAT"/>
    <property type="match status" value="1"/>
</dbReference>
<accession>A0A7Z0D1N8</accession>
<comment type="caution">
    <text evidence="2">The sequence shown here is derived from an EMBL/GenBank/DDBJ whole genome shotgun (WGS) entry which is preliminary data.</text>
</comment>
<dbReference type="PANTHER" id="PTHR43649:SF30">
    <property type="entry name" value="ABC TRANSPORTER SUBSTRATE-BINDING PROTEIN"/>
    <property type="match status" value="1"/>
</dbReference>
<name>A0A7Z0D1N8_9MICO</name>
<gene>
    <name evidence="2" type="ORF">BJY26_000813</name>
</gene>
<dbReference type="Proteomes" id="UP000539111">
    <property type="component" value="Unassembled WGS sequence"/>
</dbReference>
<dbReference type="InterPro" id="IPR050490">
    <property type="entry name" value="Bact_solute-bd_prot1"/>
</dbReference>
<dbReference type="InterPro" id="IPR006059">
    <property type="entry name" value="SBP"/>
</dbReference>
<dbReference type="AlphaFoldDB" id="A0A7Z0D1N8"/>
<dbReference type="SUPFAM" id="SSF53850">
    <property type="entry name" value="Periplasmic binding protein-like II"/>
    <property type="match status" value="1"/>
</dbReference>
<dbReference type="PANTHER" id="PTHR43649">
    <property type="entry name" value="ARABINOSE-BINDING PROTEIN-RELATED"/>
    <property type="match status" value="1"/>
</dbReference>
<dbReference type="Gene3D" id="3.40.190.10">
    <property type="entry name" value="Periplasmic binding protein-like II"/>
    <property type="match status" value="1"/>
</dbReference>
<dbReference type="Pfam" id="PF13416">
    <property type="entry name" value="SBP_bac_8"/>
    <property type="match status" value="1"/>
</dbReference>
<organism evidence="2 3">
    <name type="scientific">Spelaeicoccus albus</name>
    <dbReference type="NCBI Taxonomy" id="1280376"/>
    <lineage>
        <taxon>Bacteria</taxon>
        <taxon>Bacillati</taxon>
        <taxon>Actinomycetota</taxon>
        <taxon>Actinomycetes</taxon>
        <taxon>Micrococcales</taxon>
        <taxon>Brevibacteriaceae</taxon>
        <taxon>Spelaeicoccus</taxon>
    </lineage>
</organism>
<dbReference type="CDD" id="cd14748">
    <property type="entry name" value="PBP2_UgpB"/>
    <property type="match status" value="1"/>
</dbReference>